<dbReference type="AlphaFoldDB" id="A0A4S4CZX8"/>
<dbReference type="SUPFAM" id="SSF56112">
    <property type="entry name" value="Protein kinase-like (PK-like)"/>
    <property type="match status" value="1"/>
</dbReference>
<evidence type="ECO:0000313" key="12">
    <source>
        <dbReference type="Proteomes" id="UP000306102"/>
    </source>
</evidence>
<feature type="signal peptide" evidence="9">
    <location>
        <begin position="1"/>
        <end position="25"/>
    </location>
</feature>
<dbReference type="GO" id="GO:0051707">
    <property type="term" value="P:response to other organism"/>
    <property type="evidence" value="ECO:0007669"/>
    <property type="project" value="UniProtKB-ARBA"/>
</dbReference>
<dbReference type="Gene3D" id="3.80.10.10">
    <property type="entry name" value="Ribonuclease Inhibitor"/>
    <property type="match status" value="2"/>
</dbReference>
<dbReference type="InterPro" id="IPR013210">
    <property type="entry name" value="LRR_N_plant-typ"/>
</dbReference>
<dbReference type="PANTHER" id="PTHR48007">
    <property type="entry name" value="LEUCINE-RICH REPEAT RECEPTOR-LIKE PROTEIN KINASE PXC1"/>
    <property type="match status" value="1"/>
</dbReference>
<dbReference type="Proteomes" id="UP000306102">
    <property type="component" value="Unassembled WGS sequence"/>
</dbReference>
<name>A0A4S4CZX8_CAMSN</name>
<comment type="subcellular location">
    <subcellularLocation>
        <location evidence="1">Membrane</location>
    </subcellularLocation>
</comment>
<dbReference type="GO" id="GO:0004672">
    <property type="term" value="F:protein kinase activity"/>
    <property type="evidence" value="ECO:0007669"/>
    <property type="project" value="InterPro"/>
</dbReference>
<keyword evidence="4 9" id="KW-0732">Signal</keyword>
<reference evidence="11 12" key="1">
    <citation type="journal article" date="2018" name="Proc. Natl. Acad. Sci. U.S.A.">
        <title>Draft genome sequence of Camellia sinensis var. sinensis provides insights into the evolution of the tea genome and tea quality.</title>
        <authorList>
            <person name="Wei C."/>
            <person name="Yang H."/>
            <person name="Wang S."/>
            <person name="Zhao J."/>
            <person name="Liu C."/>
            <person name="Gao L."/>
            <person name="Xia E."/>
            <person name="Lu Y."/>
            <person name="Tai Y."/>
            <person name="She G."/>
            <person name="Sun J."/>
            <person name="Cao H."/>
            <person name="Tong W."/>
            <person name="Gao Q."/>
            <person name="Li Y."/>
            <person name="Deng W."/>
            <person name="Jiang X."/>
            <person name="Wang W."/>
            <person name="Chen Q."/>
            <person name="Zhang S."/>
            <person name="Li H."/>
            <person name="Wu J."/>
            <person name="Wang P."/>
            <person name="Li P."/>
            <person name="Shi C."/>
            <person name="Zheng F."/>
            <person name="Jian J."/>
            <person name="Huang B."/>
            <person name="Shan D."/>
            <person name="Shi M."/>
            <person name="Fang C."/>
            <person name="Yue Y."/>
            <person name="Li F."/>
            <person name="Li D."/>
            <person name="Wei S."/>
            <person name="Han B."/>
            <person name="Jiang C."/>
            <person name="Yin Y."/>
            <person name="Xia T."/>
            <person name="Zhang Z."/>
            <person name="Bennetzen J.L."/>
            <person name="Zhao S."/>
            <person name="Wan X."/>
        </authorList>
    </citation>
    <scope>NUCLEOTIDE SEQUENCE [LARGE SCALE GENOMIC DNA]</scope>
    <source>
        <strain evidence="12">cv. Shuchazao</strain>
        <tissue evidence="11">Leaf</tissue>
    </source>
</reference>
<feature type="compositionally biased region" description="Low complexity" evidence="8">
    <location>
        <begin position="624"/>
        <end position="634"/>
    </location>
</feature>
<evidence type="ECO:0000256" key="2">
    <source>
        <dbReference type="ARBA" id="ARBA00022614"/>
    </source>
</evidence>
<evidence type="ECO:0000256" key="4">
    <source>
        <dbReference type="ARBA" id="ARBA00022729"/>
    </source>
</evidence>
<dbReference type="InterPro" id="IPR003591">
    <property type="entry name" value="Leu-rich_rpt_typical-subtyp"/>
</dbReference>
<dbReference type="InterPro" id="IPR000719">
    <property type="entry name" value="Prot_kinase_dom"/>
</dbReference>
<evidence type="ECO:0000256" key="1">
    <source>
        <dbReference type="ARBA" id="ARBA00004370"/>
    </source>
</evidence>
<dbReference type="InterPro" id="IPR001245">
    <property type="entry name" value="Ser-Thr/Tyr_kinase_cat_dom"/>
</dbReference>
<feature type="compositionally biased region" description="Gly residues" evidence="8">
    <location>
        <begin position="610"/>
        <end position="621"/>
    </location>
</feature>
<evidence type="ECO:0000256" key="7">
    <source>
        <dbReference type="ARBA" id="ARBA00023136"/>
    </source>
</evidence>
<evidence type="ECO:0000256" key="9">
    <source>
        <dbReference type="SAM" id="SignalP"/>
    </source>
</evidence>
<dbReference type="InterPro" id="IPR032675">
    <property type="entry name" value="LRR_dom_sf"/>
</dbReference>
<keyword evidence="6" id="KW-1133">Transmembrane helix</keyword>
<feature type="domain" description="Protein kinase" evidence="10">
    <location>
        <begin position="341"/>
        <end position="607"/>
    </location>
</feature>
<dbReference type="Pfam" id="PF07714">
    <property type="entry name" value="PK_Tyr_Ser-Thr"/>
    <property type="match status" value="1"/>
</dbReference>
<keyword evidence="2" id="KW-0433">Leucine-rich repeat</keyword>
<dbReference type="SMART" id="SM00369">
    <property type="entry name" value="LRR_TYP"/>
    <property type="match status" value="2"/>
</dbReference>
<evidence type="ECO:0000313" key="11">
    <source>
        <dbReference type="EMBL" id="THF95267.1"/>
    </source>
</evidence>
<evidence type="ECO:0000256" key="5">
    <source>
        <dbReference type="ARBA" id="ARBA00022737"/>
    </source>
</evidence>
<dbReference type="Gene3D" id="1.10.510.10">
    <property type="entry name" value="Transferase(Phosphotransferase) domain 1"/>
    <property type="match status" value="1"/>
</dbReference>
<dbReference type="PROSITE" id="PS50011">
    <property type="entry name" value="PROTEIN_KINASE_DOM"/>
    <property type="match status" value="1"/>
</dbReference>
<dbReference type="EMBL" id="SDRB02013297">
    <property type="protein sequence ID" value="THF95267.1"/>
    <property type="molecule type" value="Genomic_DNA"/>
</dbReference>
<protein>
    <recommendedName>
        <fullName evidence="10">Protein kinase domain-containing protein</fullName>
    </recommendedName>
</protein>
<evidence type="ECO:0000259" key="10">
    <source>
        <dbReference type="PROSITE" id="PS50011"/>
    </source>
</evidence>
<dbReference type="InterPro" id="IPR011009">
    <property type="entry name" value="Kinase-like_dom_sf"/>
</dbReference>
<accession>A0A4S4CZX8</accession>
<evidence type="ECO:0000256" key="3">
    <source>
        <dbReference type="ARBA" id="ARBA00022692"/>
    </source>
</evidence>
<dbReference type="InterPro" id="IPR046959">
    <property type="entry name" value="PRK1-6/SRF4-like"/>
</dbReference>
<dbReference type="FunFam" id="3.80.10.10:FF:000400">
    <property type="entry name" value="Nuclear pore complex protein NUP107"/>
    <property type="match status" value="1"/>
</dbReference>
<feature type="region of interest" description="Disordered" evidence="8">
    <location>
        <begin position="610"/>
        <end position="641"/>
    </location>
</feature>
<feature type="chain" id="PRO_5020637707" description="Protein kinase domain-containing protein" evidence="9">
    <location>
        <begin position="26"/>
        <end position="641"/>
    </location>
</feature>
<keyword evidence="5" id="KW-0677">Repeat</keyword>
<dbReference type="Gene3D" id="3.30.200.20">
    <property type="entry name" value="Phosphorylase Kinase, domain 1"/>
    <property type="match status" value="1"/>
</dbReference>
<dbReference type="Pfam" id="PF08263">
    <property type="entry name" value="LRRNT_2"/>
    <property type="match status" value="1"/>
</dbReference>
<proteinExistence type="predicted"/>
<organism evidence="11 12">
    <name type="scientific">Camellia sinensis var. sinensis</name>
    <name type="common">China tea</name>
    <dbReference type="NCBI Taxonomy" id="542762"/>
    <lineage>
        <taxon>Eukaryota</taxon>
        <taxon>Viridiplantae</taxon>
        <taxon>Streptophyta</taxon>
        <taxon>Embryophyta</taxon>
        <taxon>Tracheophyta</taxon>
        <taxon>Spermatophyta</taxon>
        <taxon>Magnoliopsida</taxon>
        <taxon>eudicotyledons</taxon>
        <taxon>Gunneridae</taxon>
        <taxon>Pentapetalae</taxon>
        <taxon>asterids</taxon>
        <taxon>Ericales</taxon>
        <taxon>Theaceae</taxon>
        <taxon>Camellia</taxon>
    </lineage>
</organism>
<dbReference type="GO" id="GO:0016020">
    <property type="term" value="C:membrane"/>
    <property type="evidence" value="ECO:0007669"/>
    <property type="project" value="UniProtKB-SubCell"/>
</dbReference>
<dbReference type="Pfam" id="PF13855">
    <property type="entry name" value="LRR_8"/>
    <property type="match status" value="1"/>
</dbReference>
<dbReference type="PROSITE" id="PS51450">
    <property type="entry name" value="LRR"/>
    <property type="match status" value="1"/>
</dbReference>
<dbReference type="SUPFAM" id="SSF52058">
    <property type="entry name" value="L domain-like"/>
    <property type="match status" value="1"/>
</dbReference>
<keyword evidence="3" id="KW-0812">Transmembrane</keyword>
<comment type="caution">
    <text evidence="11">The sequence shown here is derived from an EMBL/GenBank/DDBJ whole genome shotgun (WGS) entry which is preliminary data.</text>
</comment>
<dbReference type="GO" id="GO:0006952">
    <property type="term" value="P:defense response"/>
    <property type="evidence" value="ECO:0007669"/>
    <property type="project" value="UniProtKB-ARBA"/>
</dbReference>
<dbReference type="PANTHER" id="PTHR48007:SF53">
    <property type="entry name" value="OS01G0711200 PROTEIN"/>
    <property type="match status" value="1"/>
</dbReference>
<sequence length="641" mass="70442">MSVKPKQFSLFSTLITFCLLSLSRSNSSIMNPDFTTLLDFKSSSDPSNSLSSWSTASSEDPCSWLGITCDPSTHRVTKLVLNDLNLTGSIQPLTLLTHLRLLSLHHNRLSSAPQNLSSWPQLKHLYLSHNLLAGKFPYGISHLRRLRRLDLSHNQFSGVIPITELTQLPHLLTLKLEFNSFTGTLNSSDLSSISITDLNVSGNRLSGKIPISLSNFPATSFAGNKNLCGKPLPSDCPKPTIRFNQTARSDSVETGASGERKKGLSNRVVLMIISVDVVAVMATLVTVTCCCYKRGYRKREVKKSDEGVVRRGGGVVRESEEMMMVCFEGCKGFGKVDELLKASAEMLGKGSVGTTYKVVMDGGDVVVVKRVRRRERRKRKEVDGFLKEIGGLRHHPNVVSLRAYYYSKEELLLVYDFLPNGSLHSLLHGNRGPGRTPLEWTTRLKLASGSAQGLAYLHSHNHNNNNKRSKFFHGHLTTSNIIVDQFGNACISDIGLHQLFPTPIIDNNYGNKFSQKCDVYSFGVVLLEILTGKIATSISGGGDVAKWVRGTMREKGLWEVLDFELLRYREMEAEMVALLEVALLCLAESERDRPKMGVVEKMIEDIMKKGGGGGGGGGGCGVYSDSSPSSLSESTPNFTSS</sequence>
<dbReference type="GO" id="GO:0005524">
    <property type="term" value="F:ATP binding"/>
    <property type="evidence" value="ECO:0007669"/>
    <property type="project" value="InterPro"/>
</dbReference>
<keyword evidence="12" id="KW-1185">Reference proteome</keyword>
<dbReference type="Pfam" id="PF00560">
    <property type="entry name" value="LRR_1"/>
    <property type="match status" value="1"/>
</dbReference>
<evidence type="ECO:0000256" key="8">
    <source>
        <dbReference type="SAM" id="MobiDB-lite"/>
    </source>
</evidence>
<keyword evidence="7" id="KW-0472">Membrane</keyword>
<dbReference type="InterPro" id="IPR001611">
    <property type="entry name" value="Leu-rich_rpt"/>
</dbReference>
<evidence type="ECO:0000256" key="6">
    <source>
        <dbReference type="ARBA" id="ARBA00022989"/>
    </source>
</evidence>
<gene>
    <name evidence="11" type="ORF">TEA_020062</name>
</gene>